<dbReference type="EMBL" id="AP019400">
    <property type="protein sequence ID" value="BBI30775.1"/>
    <property type="molecule type" value="Genomic_DNA"/>
</dbReference>
<protein>
    <submittedName>
        <fullName evidence="1">Uncharacterized protein</fullName>
    </submittedName>
</protein>
<evidence type="ECO:0000313" key="2">
    <source>
        <dbReference type="Proteomes" id="UP000289856"/>
    </source>
</evidence>
<accession>A0A3T1CYF0</accession>
<gene>
    <name evidence="1" type="ORF">KCTCHS21_01740</name>
</gene>
<reference evidence="1 2" key="1">
    <citation type="submission" date="2019-01" db="EMBL/GenBank/DDBJ databases">
        <title>Complete genome sequence of Cohnella hallensis HS21 isolated from Korean fir (Abies koreana) rhizospheric soil.</title>
        <authorList>
            <person name="Jiang L."/>
            <person name="Kang S.W."/>
            <person name="Kim S."/>
            <person name="Jung J."/>
            <person name="Kim C.Y."/>
            <person name="Kim D.H."/>
            <person name="Kim S.W."/>
            <person name="Lee J."/>
        </authorList>
    </citation>
    <scope>NUCLEOTIDE SEQUENCE [LARGE SCALE GENOMIC DNA]</scope>
    <source>
        <strain evidence="1 2">HS21</strain>
    </source>
</reference>
<evidence type="ECO:0000313" key="1">
    <source>
        <dbReference type="EMBL" id="BBI30775.1"/>
    </source>
</evidence>
<dbReference type="Proteomes" id="UP000289856">
    <property type="component" value="Chromosome"/>
</dbReference>
<organism evidence="1 2">
    <name type="scientific">Cohnella abietis</name>
    <dbReference type="NCBI Taxonomy" id="2507935"/>
    <lineage>
        <taxon>Bacteria</taxon>
        <taxon>Bacillati</taxon>
        <taxon>Bacillota</taxon>
        <taxon>Bacilli</taxon>
        <taxon>Bacillales</taxon>
        <taxon>Paenibacillaceae</taxon>
        <taxon>Cohnella</taxon>
    </lineage>
</organism>
<dbReference type="AlphaFoldDB" id="A0A3T1CYF0"/>
<proteinExistence type="predicted"/>
<sequence>MDKHLTVVPNNRHVTTVRTNVMGKAELDIRMSKVKQKIPDYFQTALGGKRIARFAGLFPLY</sequence>
<dbReference type="KEGG" id="cohn:KCTCHS21_01740"/>
<keyword evidence="2" id="KW-1185">Reference proteome</keyword>
<name>A0A3T1CYF0_9BACL</name>